<dbReference type="AlphaFoldDB" id="A0A368FMB4"/>
<dbReference type="EMBL" id="JOJR01001049">
    <property type="protein sequence ID" value="RCN32668.1"/>
    <property type="molecule type" value="Genomic_DNA"/>
</dbReference>
<protein>
    <submittedName>
        <fullName evidence="1">Uncharacterized protein</fullName>
    </submittedName>
</protein>
<name>A0A368FMB4_ANCCA</name>
<comment type="caution">
    <text evidence="1">The sequence shown here is derived from an EMBL/GenBank/DDBJ whole genome shotgun (WGS) entry which is preliminary data.</text>
</comment>
<gene>
    <name evidence="1" type="ORF">ANCCAN_21529</name>
</gene>
<evidence type="ECO:0000313" key="1">
    <source>
        <dbReference type="EMBL" id="RCN32668.1"/>
    </source>
</evidence>
<sequence length="80" mass="9548">MPVFFDLYENLYGIESFGVALSILVRISDFMIVLNSATNSLAYFGKKRWLEKRLRLRLLKRDEKRQEKANRRASQVNMYE</sequence>
<keyword evidence="2" id="KW-1185">Reference proteome</keyword>
<dbReference type="Proteomes" id="UP000252519">
    <property type="component" value="Unassembled WGS sequence"/>
</dbReference>
<proteinExistence type="predicted"/>
<evidence type="ECO:0000313" key="2">
    <source>
        <dbReference type="Proteomes" id="UP000252519"/>
    </source>
</evidence>
<dbReference type="OrthoDB" id="5780272at2759"/>
<organism evidence="1 2">
    <name type="scientific">Ancylostoma caninum</name>
    <name type="common">Dog hookworm</name>
    <dbReference type="NCBI Taxonomy" id="29170"/>
    <lineage>
        <taxon>Eukaryota</taxon>
        <taxon>Metazoa</taxon>
        <taxon>Ecdysozoa</taxon>
        <taxon>Nematoda</taxon>
        <taxon>Chromadorea</taxon>
        <taxon>Rhabditida</taxon>
        <taxon>Rhabditina</taxon>
        <taxon>Rhabditomorpha</taxon>
        <taxon>Strongyloidea</taxon>
        <taxon>Ancylostomatidae</taxon>
        <taxon>Ancylostomatinae</taxon>
        <taxon>Ancylostoma</taxon>
    </lineage>
</organism>
<accession>A0A368FMB4</accession>
<reference evidence="1 2" key="1">
    <citation type="submission" date="2014-10" db="EMBL/GenBank/DDBJ databases">
        <title>Draft genome of the hookworm Ancylostoma caninum.</title>
        <authorList>
            <person name="Mitreva M."/>
        </authorList>
    </citation>
    <scope>NUCLEOTIDE SEQUENCE [LARGE SCALE GENOMIC DNA]</scope>
    <source>
        <strain evidence="1 2">Baltimore</strain>
    </source>
</reference>